<dbReference type="RefSeq" id="WP_153485394.1">
    <property type="nucleotide sequence ID" value="NZ_VDEQ01000247.1"/>
</dbReference>
<protein>
    <submittedName>
        <fullName evidence="2">Acyl carrier protein</fullName>
    </submittedName>
</protein>
<dbReference type="PROSITE" id="PS50075">
    <property type="entry name" value="CARRIER"/>
    <property type="match status" value="1"/>
</dbReference>
<evidence type="ECO:0000259" key="1">
    <source>
        <dbReference type="PROSITE" id="PS50075"/>
    </source>
</evidence>
<feature type="domain" description="Carrier" evidence="1">
    <location>
        <begin position="1"/>
        <end position="76"/>
    </location>
</feature>
<sequence>MDNSLVSRVVMVLAELDVSTSNVTPDTTFEAMEIDSLLLEELALRLQKAFGVEIDMGELVPEQTVAEAAAVLASKGVAVA</sequence>
<dbReference type="EMBL" id="VDEQ01000247">
    <property type="protein sequence ID" value="MQS38192.1"/>
    <property type="molecule type" value="Genomic_DNA"/>
</dbReference>
<comment type="caution">
    <text evidence="2">The sequence shown here is derived from an EMBL/GenBank/DDBJ whole genome shotgun (WGS) entry which is preliminary data.</text>
</comment>
<evidence type="ECO:0000313" key="2">
    <source>
        <dbReference type="EMBL" id="MQS38192.1"/>
    </source>
</evidence>
<dbReference type="InterPro" id="IPR036736">
    <property type="entry name" value="ACP-like_sf"/>
</dbReference>
<dbReference type="SUPFAM" id="SSF47336">
    <property type="entry name" value="ACP-like"/>
    <property type="match status" value="1"/>
</dbReference>
<gene>
    <name evidence="2" type="ORF">FFZ77_21985</name>
</gene>
<reference evidence="2 3" key="1">
    <citation type="submission" date="2019-06" db="EMBL/GenBank/DDBJ databases">
        <title>Comparative genomics and metabolomics analyses of clavulanic acid producing Streptomyces species provides insight into specialized metabolism and evolution of beta-lactam biosynthetic gene clusters.</title>
        <authorList>
            <person name="Moore M.A."/>
            <person name="Cruz-Morales P."/>
            <person name="Barona Gomez F."/>
            <person name="Kapil T."/>
        </authorList>
    </citation>
    <scope>NUCLEOTIDE SEQUENCE [LARGE SCALE GENOMIC DNA]</scope>
    <source>
        <strain evidence="2 3">T-272</strain>
    </source>
</reference>
<dbReference type="Pfam" id="PF00550">
    <property type="entry name" value="PP-binding"/>
    <property type="match status" value="1"/>
</dbReference>
<evidence type="ECO:0000313" key="3">
    <source>
        <dbReference type="Proteomes" id="UP000460558"/>
    </source>
</evidence>
<dbReference type="InterPro" id="IPR009081">
    <property type="entry name" value="PP-bd_ACP"/>
</dbReference>
<keyword evidence="3" id="KW-1185">Reference proteome</keyword>
<dbReference type="Gene3D" id="1.10.1200.10">
    <property type="entry name" value="ACP-like"/>
    <property type="match status" value="1"/>
</dbReference>
<dbReference type="Proteomes" id="UP000460558">
    <property type="component" value="Unassembled WGS sequence"/>
</dbReference>
<proteinExistence type="predicted"/>
<organism evidence="2 3">
    <name type="scientific">Streptomyces katsurahamanus</name>
    <dbReference type="NCBI Taxonomy" id="2577098"/>
    <lineage>
        <taxon>Bacteria</taxon>
        <taxon>Bacillati</taxon>
        <taxon>Actinomycetota</taxon>
        <taxon>Actinomycetes</taxon>
        <taxon>Kitasatosporales</taxon>
        <taxon>Streptomycetaceae</taxon>
        <taxon>Streptomyces</taxon>
    </lineage>
</organism>
<name>A0ABW9NXX8_9ACTN</name>
<accession>A0ABW9NXX8</accession>